<dbReference type="RefSeq" id="WP_332901661.1">
    <property type="nucleotide sequence ID" value="NZ_JBAGLP010000116.1"/>
</dbReference>
<evidence type="ECO:0000256" key="5">
    <source>
        <dbReference type="ARBA" id="ARBA00022692"/>
    </source>
</evidence>
<organism evidence="10 11">
    <name type="scientific">Isoptericola haloaureus</name>
    <dbReference type="NCBI Taxonomy" id="1542902"/>
    <lineage>
        <taxon>Bacteria</taxon>
        <taxon>Bacillati</taxon>
        <taxon>Actinomycetota</taxon>
        <taxon>Actinomycetes</taxon>
        <taxon>Micrococcales</taxon>
        <taxon>Promicromonosporaceae</taxon>
        <taxon>Isoptericola</taxon>
    </lineage>
</organism>
<evidence type="ECO:0000313" key="10">
    <source>
        <dbReference type="EMBL" id="MEG3614966.1"/>
    </source>
</evidence>
<dbReference type="Pfam" id="PF01032">
    <property type="entry name" value="FecCD"/>
    <property type="match status" value="1"/>
</dbReference>
<dbReference type="PANTHER" id="PTHR30472:SF19">
    <property type="entry name" value="PETROBACTIN IMPORT SYSTEM PERMEASE PROTEIN YCLO"/>
    <property type="match status" value="1"/>
</dbReference>
<keyword evidence="5 9" id="KW-0812">Transmembrane</keyword>
<reference evidence="10" key="1">
    <citation type="journal article" date="2024" name="Antonie Van Leeuwenhoek">
        <title>Isoptericola haloaureus sp. nov., a dimorphic actinobacterium isolated from mangrove sediments of southeast India, implicating biosaline agricultural significance through nitrogen fixation and salt tolerance genes.</title>
        <authorList>
            <person name="Prathaban M."/>
            <person name="Prathiviraj R."/>
            <person name="Ravichandran M."/>
            <person name="Natarajan S.D."/>
            <person name="Sobanaa M."/>
            <person name="Hari Krishna Kumar S."/>
            <person name="Chandrasekar V."/>
            <person name="Selvin J."/>
        </authorList>
    </citation>
    <scope>NUCLEOTIDE SEQUENCE</scope>
    <source>
        <strain evidence="10">MP1014</strain>
    </source>
</reference>
<dbReference type="SUPFAM" id="SSF81345">
    <property type="entry name" value="ABC transporter involved in vitamin B12 uptake, BtuC"/>
    <property type="match status" value="1"/>
</dbReference>
<keyword evidence="11" id="KW-1185">Reference proteome</keyword>
<dbReference type="PANTHER" id="PTHR30472">
    <property type="entry name" value="FERRIC ENTEROBACTIN TRANSPORT SYSTEM PERMEASE PROTEIN"/>
    <property type="match status" value="1"/>
</dbReference>
<feature type="transmembrane region" description="Helical" evidence="9">
    <location>
        <begin position="109"/>
        <end position="130"/>
    </location>
</feature>
<feature type="transmembrane region" description="Helical" evidence="9">
    <location>
        <begin position="294"/>
        <end position="312"/>
    </location>
</feature>
<evidence type="ECO:0000256" key="8">
    <source>
        <dbReference type="SAM" id="MobiDB-lite"/>
    </source>
</evidence>
<feature type="transmembrane region" description="Helical" evidence="9">
    <location>
        <begin position="210"/>
        <end position="228"/>
    </location>
</feature>
<evidence type="ECO:0000256" key="3">
    <source>
        <dbReference type="ARBA" id="ARBA00022448"/>
    </source>
</evidence>
<dbReference type="InterPro" id="IPR037294">
    <property type="entry name" value="ABC_BtuC-like"/>
</dbReference>
<feature type="transmembrane region" description="Helical" evidence="9">
    <location>
        <begin position="36"/>
        <end position="55"/>
    </location>
</feature>
<evidence type="ECO:0000313" key="11">
    <source>
        <dbReference type="Proteomes" id="UP001310387"/>
    </source>
</evidence>
<comment type="caution">
    <text evidence="10">The sequence shown here is derived from an EMBL/GenBank/DDBJ whole genome shotgun (WGS) entry which is preliminary data.</text>
</comment>
<sequence>MSVDTHPLDAVPGARSDAGTPVAASDPTEQALRRRALGVLGGIGVLALAVTVLYLTVDVRAGWEFTLPFRGRRVAAMVVVGVAVAASTVVFQTLTTNRILTPSILGFDSLYQLLQTTLVFVLGSYALASVGVVEQFGLAVALMVGASLALFLGLFGGARRSLHLVLLIGVVLGTLLRSATALMQRMMDPSEFQVLQSRLFASFTGVDERLLGVSAAVVAVCCGVLWVLRRRLDVVALGRDTAVSLGVDHRRTSLLVLVVVAVLVSVSTALVGPITFFGLLVANLAYALLGTQRHALTLPVAALLSVVTLVGGQTVLEHLLGMETVLSVVIEFCGGIVFIALLVAGGRR</sequence>
<comment type="subcellular location">
    <subcellularLocation>
        <location evidence="1">Cell membrane</location>
        <topology evidence="1">Multi-pass membrane protein</topology>
    </subcellularLocation>
</comment>
<feature type="transmembrane region" description="Helical" evidence="9">
    <location>
        <begin position="75"/>
        <end position="97"/>
    </location>
</feature>
<evidence type="ECO:0000256" key="1">
    <source>
        <dbReference type="ARBA" id="ARBA00004651"/>
    </source>
</evidence>
<name>A0ABU7Z674_9MICO</name>
<accession>A0ABU7Z674</accession>
<protein>
    <submittedName>
        <fullName evidence="10">Iron chelate uptake ABC transporter family permease subunit</fullName>
    </submittedName>
</protein>
<feature type="transmembrane region" description="Helical" evidence="9">
    <location>
        <begin position="254"/>
        <end position="282"/>
    </location>
</feature>
<evidence type="ECO:0000256" key="6">
    <source>
        <dbReference type="ARBA" id="ARBA00022989"/>
    </source>
</evidence>
<gene>
    <name evidence="10" type="ORF">V5O49_07495</name>
</gene>
<reference evidence="10" key="2">
    <citation type="submission" date="2024-02" db="EMBL/GenBank/DDBJ databases">
        <authorList>
            <person name="Prathaban M."/>
            <person name="Mythili R."/>
            <person name="Sharmila Devi N."/>
            <person name="Sobanaa M."/>
            <person name="Prathiviraj R."/>
            <person name="Selvin J."/>
        </authorList>
    </citation>
    <scope>NUCLEOTIDE SEQUENCE</scope>
    <source>
        <strain evidence="10">MP1014</strain>
    </source>
</reference>
<feature type="transmembrane region" description="Helical" evidence="9">
    <location>
        <begin position="136"/>
        <end position="155"/>
    </location>
</feature>
<dbReference type="InterPro" id="IPR000522">
    <property type="entry name" value="ABC_transptr_permease_BtuC"/>
</dbReference>
<dbReference type="Proteomes" id="UP001310387">
    <property type="component" value="Unassembled WGS sequence"/>
</dbReference>
<evidence type="ECO:0000256" key="2">
    <source>
        <dbReference type="ARBA" id="ARBA00007935"/>
    </source>
</evidence>
<keyword evidence="6 9" id="KW-1133">Transmembrane helix</keyword>
<comment type="similarity">
    <text evidence="2">Belongs to the binding-protein-dependent transport system permease family. FecCD subfamily.</text>
</comment>
<evidence type="ECO:0000256" key="9">
    <source>
        <dbReference type="SAM" id="Phobius"/>
    </source>
</evidence>
<evidence type="ECO:0000256" key="7">
    <source>
        <dbReference type="ARBA" id="ARBA00023136"/>
    </source>
</evidence>
<evidence type="ECO:0000256" key="4">
    <source>
        <dbReference type="ARBA" id="ARBA00022475"/>
    </source>
</evidence>
<feature type="region of interest" description="Disordered" evidence="8">
    <location>
        <begin position="1"/>
        <end position="26"/>
    </location>
</feature>
<feature type="transmembrane region" description="Helical" evidence="9">
    <location>
        <begin position="162"/>
        <end position="183"/>
    </location>
</feature>
<proteinExistence type="inferred from homology"/>
<keyword evidence="4" id="KW-1003">Cell membrane</keyword>
<keyword evidence="3" id="KW-0813">Transport</keyword>
<dbReference type="Gene3D" id="1.10.3470.10">
    <property type="entry name" value="ABC transporter involved in vitamin B12 uptake, BtuC"/>
    <property type="match status" value="1"/>
</dbReference>
<feature type="transmembrane region" description="Helical" evidence="9">
    <location>
        <begin position="324"/>
        <end position="345"/>
    </location>
</feature>
<dbReference type="EMBL" id="JBAGLP010000116">
    <property type="protein sequence ID" value="MEG3614966.1"/>
    <property type="molecule type" value="Genomic_DNA"/>
</dbReference>
<dbReference type="CDD" id="cd06550">
    <property type="entry name" value="TM_ABC_iron-siderophores_like"/>
    <property type="match status" value="1"/>
</dbReference>
<keyword evidence="7 9" id="KW-0472">Membrane</keyword>